<dbReference type="GO" id="GO:0004392">
    <property type="term" value="F:heme oxygenase (decyclizing) activity"/>
    <property type="evidence" value="ECO:0007669"/>
    <property type="project" value="InterPro"/>
</dbReference>
<accession>A0A1G5N200</accession>
<organism evidence="1 2">
    <name type="scientific">Afifella marina DSM 2698</name>
    <dbReference type="NCBI Taxonomy" id="1120955"/>
    <lineage>
        <taxon>Bacteria</taxon>
        <taxon>Pseudomonadati</taxon>
        <taxon>Pseudomonadota</taxon>
        <taxon>Alphaproteobacteria</taxon>
        <taxon>Hyphomicrobiales</taxon>
        <taxon>Afifellaceae</taxon>
        <taxon>Afifella</taxon>
    </lineage>
</organism>
<evidence type="ECO:0000313" key="2">
    <source>
        <dbReference type="Proteomes" id="UP000199347"/>
    </source>
</evidence>
<proteinExistence type="predicted"/>
<dbReference type="InterPro" id="IPR016084">
    <property type="entry name" value="Haem_Oase-like_multi-hlx"/>
</dbReference>
<dbReference type="EMBL" id="FMVW01000002">
    <property type="protein sequence ID" value="SCZ30938.1"/>
    <property type="molecule type" value="Genomic_DNA"/>
</dbReference>
<dbReference type="AlphaFoldDB" id="A0A1G5N200"/>
<dbReference type="InterPro" id="IPR016053">
    <property type="entry name" value="Haem_Oase-like"/>
</dbReference>
<dbReference type="SUPFAM" id="SSF48613">
    <property type="entry name" value="Heme oxygenase-like"/>
    <property type="match status" value="1"/>
</dbReference>
<dbReference type="Gene3D" id="1.20.910.10">
    <property type="entry name" value="Heme oxygenase-like"/>
    <property type="match status" value="1"/>
</dbReference>
<dbReference type="Pfam" id="PF01126">
    <property type="entry name" value="Heme_oxygenase"/>
    <property type="match status" value="1"/>
</dbReference>
<gene>
    <name evidence="1" type="ORF">SAMN03080610_01311</name>
</gene>
<sequence>MADSMSATDFAQCVEPSRAKRLKTATHETHMRLDQTVMACDPFSSLERYRLFLKMQHRVFFDVDALCFHRELIALVPDLPERRQLHLVEQDFEDLGLVVPSPELEPVFGEGAIDVPTALGYLYVTEGSNLGAAFLIKEAKKIGLSESYGARHLAGAEEGRARSWRTFTNALDAVDLSPAEEARAVAGAEASFERVFVHVESAFGKVQTLR</sequence>
<name>A0A1G5N200_AFIMA</name>
<protein>
    <submittedName>
        <fullName evidence="1">Heme oxygenase</fullName>
    </submittedName>
</protein>
<keyword evidence="2" id="KW-1185">Reference proteome</keyword>
<evidence type="ECO:0000313" key="1">
    <source>
        <dbReference type="EMBL" id="SCZ30938.1"/>
    </source>
</evidence>
<dbReference type="Proteomes" id="UP000199347">
    <property type="component" value="Unassembled WGS sequence"/>
</dbReference>
<dbReference type="GO" id="GO:0006788">
    <property type="term" value="P:heme oxidation"/>
    <property type="evidence" value="ECO:0007669"/>
    <property type="project" value="InterPro"/>
</dbReference>
<reference evidence="2" key="1">
    <citation type="submission" date="2016-10" db="EMBL/GenBank/DDBJ databases">
        <authorList>
            <person name="Varghese N."/>
            <person name="Submissions S."/>
        </authorList>
    </citation>
    <scope>NUCLEOTIDE SEQUENCE [LARGE SCALE GENOMIC DNA]</scope>
    <source>
        <strain evidence="2">DSM 2698</strain>
    </source>
</reference>
<dbReference type="STRING" id="1120955.SAMN03080610_01311"/>
<dbReference type="CDD" id="cd19166">
    <property type="entry name" value="HemeO-bac"/>
    <property type="match status" value="1"/>
</dbReference>